<dbReference type="HOGENOM" id="CLU_765414_0_0_1"/>
<organism evidence="3 4">
    <name type="scientific">Sphaerobolus stellatus (strain SS14)</name>
    <dbReference type="NCBI Taxonomy" id="990650"/>
    <lineage>
        <taxon>Eukaryota</taxon>
        <taxon>Fungi</taxon>
        <taxon>Dikarya</taxon>
        <taxon>Basidiomycota</taxon>
        <taxon>Agaricomycotina</taxon>
        <taxon>Agaricomycetes</taxon>
        <taxon>Phallomycetidae</taxon>
        <taxon>Geastrales</taxon>
        <taxon>Sphaerobolaceae</taxon>
        <taxon>Sphaerobolus</taxon>
    </lineage>
</organism>
<evidence type="ECO:0000313" key="4">
    <source>
        <dbReference type="Proteomes" id="UP000054279"/>
    </source>
</evidence>
<feature type="compositionally biased region" description="Basic and acidic residues" evidence="1">
    <location>
        <begin position="257"/>
        <end position="270"/>
    </location>
</feature>
<accession>A0A0C9VNM1</accession>
<evidence type="ECO:0000259" key="2">
    <source>
        <dbReference type="Pfam" id="PF24626"/>
    </source>
</evidence>
<gene>
    <name evidence="3" type="ORF">M422DRAFT_253216</name>
</gene>
<feature type="region of interest" description="Disordered" evidence="1">
    <location>
        <begin position="236"/>
        <end position="280"/>
    </location>
</feature>
<evidence type="ECO:0000256" key="1">
    <source>
        <dbReference type="SAM" id="MobiDB-lite"/>
    </source>
</evidence>
<feature type="domain" description="Tf2-1-like SH3-like" evidence="2">
    <location>
        <begin position="30"/>
        <end position="93"/>
    </location>
</feature>
<reference evidence="3 4" key="1">
    <citation type="submission" date="2014-06" db="EMBL/GenBank/DDBJ databases">
        <title>Evolutionary Origins and Diversification of the Mycorrhizal Mutualists.</title>
        <authorList>
            <consortium name="DOE Joint Genome Institute"/>
            <consortium name="Mycorrhizal Genomics Consortium"/>
            <person name="Kohler A."/>
            <person name="Kuo A."/>
            <person name="Nagy L.G."/>
            <person name="Floudas D."/>
            <person name="Copeland A."/>
            <person name="Barry K.W."/>
            <person name="Cichocki N."/>
            <person name="Veneault-Fourrey C."/>
            <person name="LaButti K."/>
            <person name="Lindquist E.A."/>
            <person name="Lipzen A."/>
            <person name="Lundell T."/>
            <person name="Morin E."/>
            <person name="Murat C."/>
            <person name="Riley R."/>
            <person name="Ohm R."/>
            <person name="Sun H."/>
            <person name="Tunlid A."/>
            <person name="Henrissat B."/>
            <person name="Grigoriev I.V."/>
            <person name="Hibbett D.S."/>
            <person name="Martin F."/>
        </authorList>
    </citation>
    <scope>NUCLEOTIDE SEQUENCE [LARGE SCALE GENOMIC DNA]</scope>
    <source>
        <strain evidence="3 4">SS14</strain>
    </source>
</reference>
<name>A0A0C9VNM1_SPHS4</name>
<evidence type="ECO:0000313" key="3">
    <source>
        <dbReference type="EMBL" id="KIJ43627.1"/>
    </source>
</evidence>
<sequence>MAAHDEVIAGRVKQMVQANKRRHPADFDKGDLVYLSTKNLKLPKKRARKLTPKYIGPFRIVDVIEKGATYKLEMSKELKKRGVNPTYHASLLQVHILNDDRRFPGHQLAQLPGFGEKPREWAVERILQHSGKGVDSSFEVLWNTGDKTWFNYNQIKGIEALETYLEAMGVKRVADLPRGRIATLNVVSADAVSLLPTLNTVRMNNGKYTLVNLYPPLTTVVEDDTTTKNHTNFRKDFVLEDEDEGEATGQTGRTWRSRQDTPHPHQEESQTHTLLPAQPPSEIGTIDLLIKAAAGNTDLVNHEEIDEIVQNTAELEAHSGEGGLFNGLFEEEDTEMVDMEEAQEETGGAEVAEGSGINALTH</sequence>
<dbReference type="EMBL" id="KN837122">
    <property type="protein sequence ID" value="KIJ43627.1"/>
    <property type="molecule type" value="Genomic_DNA"/>
</dbReference>
<protein>
    <recommendedName>
        <fullName evidence="2">Tf2-1-like SH3-like domain-containing protein</fullName>
    </recommendedName>
</protein>
<keyword evidence="4" id="KW-1185">Reference proteome</keyword>
<dbReference type="AlphaFoldDB" id="A0A0C9VNM1"/>
<proteinExistence type="predicted"/>
<dbReference type="InterPro" id="IPR056924">
    <property type="entry name" value="SH3_Tf2-1"/>
</dbReference>
<dbReference type="OrthoDB" id="3211671at2759"/>
<dbReference type="Pfam" id="PF24626">
    <property type="entry name" value="SH3_Tf2-1"/>
    <property type="match status" value="1"/>
</dbReference>
<feature type="region of interest" description="Disordered" evidence="1">
    <location>
        <begin position="339"/>
        <end position="362"/>
    </location>
</feature>
<dbReference type="Proteomes" id="UP000054279">
    <property type="component" value="Unassembled WGS sequence"/>
</dbReference>